<dbReference type="GO" id="GO:0003700">
    <property type="term" value="F:DNA-binding transcription factor activity"/>
    <property type="evidence" value="ECO:0007669"/>
    <property type="project" value="InterPro"/>
</dbReference>
<evidence type="ECO:0000256" key="3">
    <source>
        <dbReference type="ARBA" id="ARBA00023015"/>
    </source>
</evidence>
<feature type="compositionally biased region" description="Basic and acidic residues" evidence="9">
    <location>
        <begin position="320"/>
        <end position="333"/>
    </location>
</feature>
<dbReference type="Gene3D" id="1.10.10.10">
    <property type="entry name" value="Winged helix-like DNA-binding domain superfamily/Winged helix DNA-binding domain"/>
    <property type="match status" value="1"/>
</dbReference>
<proteinExistence type="inferred from homology"/>
<dbReference type="RefSeq" id="XP_012186555.1">
    <property type="nucleotide sequence ID" value="XM_012331165.1"/>
</dbReference>
<dbReference type="PRINTS" id="PR00056">
    <property type="entry name" value="HSFDOMAIN"/>
</dbReference>
<evidence type="ECO:0000256" key="7">
    <source>
        <dbReference type="ARBA" id="ARBA00062171"/>
    </source>
</evidence>
<dbReference type="STRING" id="1305764.R9NWI0"/>
<protein>
    <recommendedName>
        <fullName evidence="10">HSF-type DNA-binding domain-containing protein</fullName>
    </recommendedName>
</protein>
<feature type="compositionally biased region" description="Basic and acidic residues" evidence="9">
    <location>
        <begin position="226"/>
        <end position="236"/>
    </location>
</feature>
<reference evidence="12" key="1">
    <citation type="journal article" date="2013" name="Genome Announc.">
        <title>Draft genome sequence of the basidiomycetous yeast-like fungus Pseudozyma hubeiensis SY62, which produces an abundant amount of the biosurfactant mannosylerythritol lipids.</title>
        <authorList>
            <person name="Konishi M."/>
            <person name="Hatada Y."/>
            <person name="Horiuchi J."/>
        </authorList>
    </citation>
    <scope>NUCLEOTIDE SEQUENCE [LARGE SCALE GENOMIC DNA]</scope>
    <source>
        <strain evidence="12">SY62</strain>
    </source>
</reference>
<feature type="compositionally biased region" description="Basic and acidic residues" evidence="9">
    <location>
        <begin position="138"/>
        <end position="157"/>
    </location>
</feature>
<keyword evidence="3" id="KW-0805">Transcription regulation</keyword>
<keyword evidence="12" id="KW-1185">Reference proteome</keyword>
<evidence type="ECO:0000256" key="4">
    <source>
        <dbReference type="ARBA" id="ARBA00023125"/>
    </source>
</evidence>
<dbReference type="OrthoDB" id="60033at2759"/>
<sequence>MRIDSVCRPLSCRQVSLEAATYANFDVCLHQRRLERHLWPAPDWHTSTLAAVSVMMSERRASGLVPLTASSPRAHNNPAIPRDLQRPVKSEASASASGAAPPPPPTSPDRKRPRYEPALASREMADEEEMDELDETEDTSKRPRGESDEPKIERKGSGPESISRSSSAAAHHAHWAGRSASATVDSRYHQQQQQHQQPQHPSQSQHHPQPPQHRMREGVEPAGGPDSRRYEYERPQPSRYDSGSGMREEGRHIGGLVGERYGGEADREARDRLAMEGKMEYSSSSARMPPPGAADHANLPPGFRKRAPSPPPRLPGFASLEHEGIGHRPREDGMMGGAYSSSPRRGVPFHGPSYGSYPLPQSRTPLMHHHPSPTPSTSYGNPPMIHPALAGLPGAGGGPGGKQQPSFVSKLYSMLEDPSISDLISWGSSGTVFSVANPAEFSRLVLPNWFKHSNWQSFVRQLNMYGFHKVNHSYQGNPTDEVQVWEFRHPSFRRGEIALLNDIKRKSSRQKRGGSPRGSIGGADMRADRSGGSSTPSPEVPLATIPGHDGMRMMGGMGPGGPRGGREFGYGDDRMDPHGYVDRREMRGYPSEREYGPGGPRGVAADEYGYMRGGKMEGHLGLTPAGGPAGASGMGPPFAAGGTDGARRGAEPIMERAEAIARFEDLSERTDAIIRHASFLESQIRLLTDQLIESRSFTESAVRDEMTSLLDRLERALSSPAPPGVDPSAKMVEVLRGQLAYYSHRGGAGPNERVSKPPAPSSSAAGADPKRPSV</sequence>
<dbReference type="SUPFAM" id="SSF46785">
    <property type="entry name" value="Winged helix' DNA-binding domain"/>
    <property type="match status" value="1"/>
</dbReference>
<gene>
    <name evidence="11" type="ORF">PHSY_000528</name>
</gene>
<dbReference type="InterPro" id="IPR036390">
    <property type="entry name" value="WH_DNA-bd_sf"/>
</dbReference>
<organism evidence="11 12">
    <name type="scientific">Pseudozyma hubeiensis (strain SY62)</name>
    <name type="common">Yeast</name>
    <dbReference type="NCBI Taxonomy" id="1305764"/>
    <lineage>
        <taxon>Eukaryota</taxon>
        <taxon>Fungi</taxon>
        <taxon>Dikarya</taxon>
        <taxon>Basidiomycota</taxon>
        <taxon>Ustilaginomycotina</taxon>
        <taxon>Ustilaginomycetes</taxon>
        <taxon>Ustilaginales</taxon>
        <taxon>Ustilaginaceae</taxon>
        <taxon>Pseudozyma</taxon>
    </lineage>
</organism>
<evidence type="ECO:0000256" key="9">
    <source>
        <dbReference type="SAM" id="MobiDB-lite"/>
    </source>
</evidence>
<dbReference type="Proteomes" id="UP000014071">
    <property type="component" value="Unassembled WGS sequence"/>
</dbReference>
<keyword evidence="4" id="KW-0238">DNA-binding</keyword>
<dbReference type="EMBL" id="DF238771">
    <property type="protein sequence ID" value="GAC92968.1"/>
    <property type="molecule type" value="Genomic_DNA"/>
</dbReference>
<dbReference type="PANTHER" id="PTHR10015">
    <property type="entry name" value="HEAT SHOCK TRANSCRIPTION FACTOR"/>
    <property type="match status" value="1"/>
</dbReference>
<accession>R9NWI0</accession>
<comment type="similarity">
    <text evidence="2 8">Belongs to the HSF family.</text>
</comment>
<evidence type="ECO:0000259" key="10">
    <source>
        <dbReference type="SMART" id="SM00415"/>
    </source>
</evidence>
<dbReference type="PANTHER" id="PTHR10015:SF427">
    <property type="entry name" value="HEAT SHOCK FACTOR PROTEIN"/>
    <property type="match status" value="1"/>
</dbReference>
<evidence type="ECO:0000256" key="6">
    <source>
        <dbReference type="ARBA" id="ARBA00023242"/>
    </source>
</evidence>
<dbReference type="SMART" id="SM00415">
    <property type="entry name" value="HSF"/>
    <property type="match status" value="1"/>
</dbReference>
<comment type="subunit">
    <text evidence="7">Homotrimer. Homotrimerization increases the affinity of HSF1 to DNA. Interacts with transcriptional coregulator SSA1 on chromatin.</text>
</comment>
<feature type="region of interest" description="Disordered" evidence="9">
    <location>
        <begin position="65"/>
        <end position="269"/>
    </location>
</feature>
<dbReference type="GO" id="GO:0005634">
    <property type="term" value="C:nucleus"/>
    <property type="evidence" value="ECO:0007669"/>
    <property type="project" value="UniProtKB-SubCell"/>
</dbReference>
<keyword evidence="6" id="KW-0539">Nucleus</keyword>
<comment type="subcellular location">
    <subcellularLocation>
        <location evidence="1">Nucleus</location>
    </subcellularLocation>
</comment>
<feature type="region of interest" description="Disordered" evidence="9">
    <location>
        <begin position="281"/>
        <end position="403"/>
    </location>
</feature>
<dbReference type="GeneID" id="24105834"/>
<feature type="compositionally biased region" description="Acidic residues" evidence="9">
    <location>
        <begin position="125"/>
        <end position="137"/>
    </location>
</feature>
<feature type="region of interest" description="Disordered" evidence="9">
    <location>
        <begin position="743"/>
        <end position="774"/>
    </location>
</feature>
<dbReference type="HOGENOM" id="CLU_023593_0_0_1"/>
<evidence type="ECO:0000256" key="5">
    <source>
        <dbReference type="ARBA" id="ARBA00023163"/>
    </source>
</evidence>
<evidence type="ECO:0000256" key="8">
    <source>
        <dbReference type="RuleBase" id="RU004020"/>
    </source>
</evidence>
<feature type="compositionally biased region" description="Low complexity" evidence="9">
    <location>
        <begin position="90"/>
        <end position="99"/>
    </location>
</feature>
<dbReference type="eggNOG" id="KOG0627">
    <property type="taxonomic scope" value="Eukaryota"/>
</dbReference>
<dbReference type="AlphaFoldDB" id="R9NWI0"/>
<feature type="region of interest" description="Disordered" evidence="9">
    <location>
        <begin position="503"/>
        <end position="551"/>
    </location>
</feature>
<feature type="domain" description="HSF-type DNA-binding" evidence="10">
    <location>
        <begin position="403"/>
        <end position="506"/>
    </location>
</feature>
<dbReference type="InterPro" id="IPR036388">
    <property type="entry name" value="WH-like_DNA-bd_sf"/>
</dbReference>
<evidence type="ECO:0000256" key="1">
    <source>
        <dbReference type="ARBA" id="ARBA00004123"/>
    </source>
</evidence>
<evidence type="ECO:0000256" key="2">
    <source>
        <dbReference type="ARBA" id="ARBA00006403"/>
    </source>
</evidence>
<evidence type="ECO:0000313" key="11">
    <source>
        <dbReference type="EMBL" id="GAC92968.1"/>
    </source>
</evidence>
<dbReference type="Pfam" id="PF00447">
    <property type="entry name" value="HSF_DNA-bind"/>
    <property type="match status" value="1"/>
</dbReference>
<dbReference type="InterPro" id="IPR000232">
    <property type="entry name" value="HSF_DNA-bd"/>
</dbReference>
<dbReference type="FunFam" id="1.10.10.10:FF:000027">
    <property type="entry name" value="Heat shock transcription factor 1"/>
    <property type="match status" value="1"/>
</dbReference>
<evidence type="ECO:0000313" key="12">
    <source>
        <dbReference type="Proteomes" id="UP000014071"/>
    </source>
</evidence>
<feature type="compositionally biased region" description="Low complexity" evidence="9">
    <location>
        <begin position="189"/>
        <end position="207"/>
    </location>
</feature>
<keyword evidence="5" id="KW-0804">Transcription</keyword>
<feature type="compositionally biased region" description="Low complexity" evidence="9">
    <location>
        <begin position="161"/>
        <end position="182"/>
    </location>
</feature>
<name>R9NWI0_PSEHS</name>
<dbReference type="GO" id="GO:0043565">
    <property type="term" value="F:sequence-specific DNA binding"/>
    <property type="evidence" value="ECO:0007669"/>
    <property type="project" value="InterPro"/>
</dbReference>